<accession>A0A1G9IBB3</accession>
<dbReference type="GO" id="GO:0030170">
    <property type="term" value="F:pyridoxal phosphate binding"/>
    <property type="evidence" value="ECO:0007669"/>
    <property type="project" value="InterPro"/>
</dbReference>
<dbReference type="GO" id="GO:0016301">
    <property type="term" value="F:kinase activity"/>
    <property type="evidence" value="ECO:0007669"/>
    <property type="project" value="UniProtKB-KW"/>
</dbReference>
<dbReference type="SUPFAM" id="SSF56112">
    <property type="entry name" value="Protein kinase-like (PK-like)"/>
    <property type="match status" value="1"/>
</dbReference>
<comment type="cofactor">
    <cofactor evidence="1">
        <name>pyridoxal 5'-phosphate</name>
        <dbReference type="ChEBI" id="CHEBI:597326"/>
    </cofactor>
</comment>
<dbReference type="InterPro" id="IPR015421">
    <property type="entry name" value="PyrdxlP-dep_Trfase_major"/>
</dbReference>
<keyword evidence="5" id="KW-0808">Transferase</keyword>
<keyword evidence="5" id="KW-0456">Lyase</keyword>
<feature type="domain" description="Aminoglycoside phosphotransferase" evidence="4">
    <location>
        <begin position="21"/>
        <end position="249"/>
    </location>
</feature>
<evidence type="ECO:0000256" key="2">
    <source>
        <dbReference type="ARBA" id="ARBA00008954"/>
    </source>
</evidence>
<dbReference type="EMBL" id="FNGV01000001">
    <property type="protein sequence ID" value="SDL22499.1"/>
    <property type="molecule type" value="Genomic_DNA"/>
</dbReference>
<dbReference type="SUPFAM" id="SSF53383">
    <property type="entry name" value="PLP-dependent transferases"/>
    <property type="match status" value="1"/>
</dbReference>
<evidence type="ECO:0000256" key="3">
    <source>
        <dbReference type="ARBA" id="ARBA00022898"/>
    </source>
</evidence>
<organism evidence="5 6">
    <name type="scientific">Kriegella aquimaris</name>
    <dbReference type="NCBI Taxonomy" id="192904"/>
    <lineage>
        <taxon>Bacteria</taxon>
        <taxon>Pseudomonadati</taxon>
        <taxon>Bacteroidota</taxon>
        <taxon>Flavobacteriia</taxon>
        <taxon>Flavobacteriales</taxon>
        <taxon>Flavobacteriaceae</taxon>
        <taxon>Kriegella</taxon>
    </lineage>
</organism>
<sequence length="751" mass="85069">MINAILKKHFSIDTASITHLEGYESINYKIECVKGLFVLKKYTFNHEVLELLRSENKILERLGSQKDYDFPTPIASNENEFLIIENDSIFRLLSFVKGNFLGDVEHTPTLLSSFGHFLGQMDKALLNTYNPALKAKETQWDLQHFSTNYSYLKYIPDRQDKSLVDYFFLQYDENIRPVQHLLRKSIIHNDANDWNVLTNDGHLSGIIDFGDMCHSWLINELVVAITYVMMDKEEPLKVAENIIKAYHEILPLEEREVEVIYYLVAARLCISVCNSAYTKTVKPNSEYITVSERPAWSLLHKWLSISPIYATTYFRNAVGFSSKQAPPLKKQLKRRQEHFSGALSLSYDKPIQMHRSAFQYMYDTQGHTILDAYNNIMLTGHCHPKVVRAGQRTMARLNTNTRYVYDELLSYSEKLLAKFPSHLNKIFFVNSGSAASDLAIRLATAHTKRNKIMVVEHGYHGNTRMGIDISHYKYHHKGGAGKQNYVIETPMPKVFGSGFDDDGTAGTYFTGKVQSIIEQNNREIAAYIAEPMIGCGGQVPLAKGYLKGVYTLIREQGGICISDEVQVGFGRLGDAFWGYEMYNVIPDMVILGKPMGNGHPIGAVVTTTAIAESFDNGMEFFSSFGGNPVSCAIGKAVLEVIEEENLQNHAKKVGDYLKDRLKQLGNIYQEIADVRGSGLFLGVEMLDKEGKPNTKLANEVKNHLREKNILIGTDGPYNNVLKIKPPLYFSKNDSDILIDKMQTILEYLLKI</sequence>
<dbReference type="PANTHER" id="PTHR45688:SF13">
    <property type="entry name" value="ALANINE--GLYOXYLATE AMINOTRANSFERASE 2-LIKE"/>
    <property type="match status" value="1"/>
</dbReference>
<protein>
    <submittedName>
        <fullName evidence="5">Hydroxylysine kinase /5-phosphonooxy-L-lysine phospho-lyase apoenzyme</fullName>
    </submittedName>
</protein>
<dbReference type="InterPro" id="IPR011009">
    <property type="entry name" value="Kinase-like_dom_sf"/>
</dbReference>
<gene>
    <name evidence="5" type="ORF">SAMN04488514_10168</name>
</gene>
<dbReference type="InterPro" id="IPR015424">
    <property type="entry name" value="PyrdxlP-dep_Trfase"/>
</dbReference>
<dbReference type="InterPro" id="IPR015422">
    <property type="entry name" value="PyrdxlP-dep_Trfase_small"/>
</dbReference>
<evidence type="ECO:0000313" key="5">
    <source>
        <dbReference type="EMBL" id="SDL22499.1"/>
    </source>
</evidence>
<keyword evidence="5" id="KW-0418">Kinase</keyword>
<evidence type="ECO:0000256" key="1">
    <source>
        <dbReference type="ARBA" id="ARBA00001933"/>
    </source>
</evidence>
<dbReference type="PANTHER" id="PTHR45688">
    <property type="match status" value="1"/>
</dbReference>
<evidence type="ECO:0000259" key="4">
    <source>
        <dbReference type="Pfam" id="PF01636"/>
    </source>
</evidence>
<dbReference type="Gene3D" id="3.90.1150.10">
    <property type="entry name" value="Aspartate Aminotransferase, domain 1"/>
    <property type="match status" value="1"/>
</dbReference>
<dbReference type="Pfam" id="PF01636">
    <property type="entry name" value="APH"/>
    <property type="match status" value="1"/>
</dbReference>
<keyword evidence="6" id="KW-1185">Reference proteome</keyword>
<dbReference type="Proteomes" id="UP000199440">
    <property type="component" value="Unassembled WGS sequence"/>
</dbReference>
<dbReference type="Gene3D" id="3.90.1200.10">
    <property type="match status" value="1"/>
</dbReference>
<reference evidence="5 6" key="1">
    <citation type="submission" date="2016-10" db="EMBL/GenBank/DDBJ databases">
        <authorList>
            <person name="de Groot N.N."/>
        </authorList>
    </citation>
    <scope>NUCLEOTIDE SEQUENCE [LARGE SCALE GENOMIC DNA]</scope>
    <source>
        <strain evidence="5 6">DSM 19886</strain>
    </source>
</reference>
<comment type="similarity">
    <text evidence="2">Belongs to the class-III pyridoxal-phosphate-dependent aminotransferase family.</text>
</comment>
<dbReference type="CDD" id="cd00610">
    <property type="entry name" value="OAT_like"/>
    <property type="match status" value="1"/>
</dbReference>
<evidence type="ECO:0000313" key="6">
    <source>
        <dbReference type="Proteomes" id="UP000199440"/>
    </source>
</evidence>
<dbReference type="PROSITE" id="PS00600">
    <property type="entry name" value="AA_TRANSFER_CLASS_3"/>
    <property type="match status" value="1"/>
</dbReference>
<dbReference type="OrthoDB" id="9801052at2"/>
<dbReference type="InterPro" id="IPR049704">
    <property type="entry name" value="Aminotrans_3_PPA_site"/>
</dbReference>
<dbReference type="STRING" id="192904.SAMN04488514_10168"/>
<name>A0A1G9IBB3_9FLAO</name>
<dbReference type="Pfam" id="PF00202">
    <property type="entry name" value="Aminotran_3"/>
    <property type="match status" value="1"/>
</dbReference>
<dbReference type="RefSeq" id="WP_089884142.1">
    <property type="nucleotide sequence ID" value="NZ_FNGV01000001.1"/>
</dbReference>
<dbReference type="GO" id="GO:0008483">
    <property type="term" value="F:transaminase activity"/>
    <property type="evidence" value="ECO:0007669"/>
    <property type="project" value="InterPro"/>
</dbReference>
<dbReference type="Gene3D" id="3.40.640.10">
    <property type="entry name" value="Type I PLP-dependent aspartate aminotransferase-like (Major domain)"/>
    <property type="match status" value="1"/>
</dbReference>
<dbReference type="AlphaFoldDB" id="A0A1G9IBB3"/>
<proteinExistence type="inferred from homology"/>
<keyword evidence="3" id="KW-0663">Pyridoxal phosphate</keyword>
<dbReference type="InterPro" id="IPR005814">
    <property type="entry name" value="Aminotrans_3"/>
</dbReference>
<dbReference type="GO" id="GO:0016829">
    <property type="term" value="F:lyase activity"/>
    <property type="evidence" value="ECO:0007669"/>
    <property type="project" value="UniProtKB-KW"/>
</dbReference>
<dbReference type="InterPro" id="IPR002575">
    <property type="entry name" value="Aminoglycoside_PTrfase"/>
</dbReference>